<dbReference type="Proteomes" id="UP000198749">
    <property type="component" value="Unassembled WGS sequence"/>
</dbReference>
<dbReference type="EMBL" id="FOGB01000013">
    <property type="protein sequence ID" value="SEQ99022.1"/>
    <property type="molecule type" value="Genomic_DNA"/>
</dbReference>
<evidence type="ECO:0000313" key="2">
    <source>
        <dbReference type="Proteomes" id="UP000198749"/>
    </source>
</evidence>
<proteinExistence type="predicted"/>
<dbReference type="OrthoDB" id="6089543at2"/>
<sequence length="65" mass="7502">MQNEAIKRTIAVLGVDGENFEVDGHFSGDERKARWYTVKKLSNGKVFVDHLPKFPSHEEIRRMVS</sequence>
<organism evidence="1 2">
    <name type="scientific">Amphritea atlantica</name>
    <dbReference type="NCBI Taxonomy" id="355243"/>
    <lineage>
        <taxon>Bacteria</taxon>
        <taxon>Pseudomonadati</taxon>
        <taxon>Pseudomonadota</taxon>
        <taxon>Gammaproteobacteria</taxon>
        <taxon>Oceanospirillales</taxon>
        <taxon>Oceanospirillaceae</taxon>
        <taxon>Amphritea</taxon>
    </lineage>
</organism>
<dbReference type="AlphaFoldDB" id="A0A1H9KIT1"/>
<gene>
    <name evidence="1" type="ORF">SAMN03080615_03526</name>
</gene>
<dbReference type="RefSeq" id="WP_091360809.1">
    <property type="nucleotide sequence ID" value="NZ_AP025284.1"/>
</dbReference>
<evidence type="ECO:0000313" key="1">
    <source>
        <dbReference type="EMBL" id="SEQ99022.1"/>
    </source>
</evidence>
<keyword evidence="2" id="KW-1185">Reference proteome</keyword>
<protein>
    <submittedName>
        <fullName evidence="1">Uncharacterized protein</fullName>
    </submittedName>
</protein>
<name>A0A1H9KIT1_9GAMM</name>
<reference evidence="2" key="1">
    <citation type="submission" date="2016-10" db="EMBL/GenBank/DDBJ databases">
        <authorList>
            <person name="Varghese N."/>
            <person name="Submissions S."/>
        </authorList>
    </citation>
    <scope>NUCLEOTIDE SEQUENCE [LARGE SCALE GENOMIC DNA]</scope>
    <source>
        <strain evidence="2">DSM 18887</strain>
    </source>
</reference>
<accession>A0A1H9KIT1</accession>